<dbReference type="Gene3D" id="3.40.50.1820">
    <property type="entry name" value="alpha/beta hydrolase"/>
    <property type="match status" value="1"/>
</dbReference>
<protein>
    <submittedName>
        <fullName evidence="2">Alpha/beta fold hydrolase</fullName>
    </submittedName>
</protein>
<dbReference type="Proteomes" id="UP001528411">
    <property type="component" value="Unassembled WGS sequence"/>
</dbReference>
<organism evidence="2 3">
    <name type="scientific">Psychrosphaera algicola</name>
    <dbReference type="NCBI Taxonomy" id="3023714"/>
    <lineage>
        <taxon>Bacteria</taxon>
        <taxon>Pseudomonadati</taxon>
        <taxon>Pseudomonadota</taxon>
        <taxon>Gammaproteobacteria</taxon>
        <taxon>Alteromonadales</taxon>
        <taxon>Pseudoalteromonadaceae</taxon>
        <taxon>Psychrosphaera</taxon>
    </lineage>
</organism>
<dbReference type="GO" id="GO:0016787">
    <property type="term" value="F:hydrolase activity"/>
    <property type="evidence" value="ECO:0007669"/>
    <property type="project" value="UniProtKB-KW"/>
</dbReference>
<dbReference type="InterPro" id="IPR029058">
    <property type="entry name" value="AB_hydrolase_fold"/>
</dbReference>
<keyword evidence="3" id="KW-1185">Reference proteome</keyword>
<gene>
    <name evidence="2" type="ORF">PN838_15925</name>
</gene>
<dbReference type="Pfam" id="PF12146">
    <property type="entry name" value="Hydrolase_4"/>
    <property type="match status" value="1"/>
</dbReference>
<evidence type="ECO:0000259" key="1">
    <source>
        <dbReference type="Pfam" id="PF12146"/>
    </source>
</evidence>
<evidence type="ECO:0000313" key="3">
    <source>
        <dbReference type="Proteomes" id="UP001528411"/>
    </source>
</evidence>
<keyword evidence="2" id="KW-0378">Hydrolase</keyword>
<proteinExistence type="predicted"/>
<dbReference type="EMBL" id="JAQOMS010000002">
    <property type="protein sequence ID" value="MDC2889978.1"/>
    <property type="molecule type" value="Genomic_DNA"/>
</dbReference>
<reference evidence="2 3" key="1">
    <citation type="submission" date="2023-01" db="EMBL/GenBank/DDBJ databases">
        <title>Psychrosphaera sp. nov., isolated from marine algae.</title>
        <authorList>
            <person name="Bayburt H."/>
            <person name="Choi B.J."/>
            <person name="Kim J.M."/>
            <person name="Choi D.G."/>
            <person name="Jeon C.O."/>
        </authorList>
    </citation>
    <scope>NUCLEOTIDE SEQUENCE [LARGE SCALE GENOMIC DNA]</scope>
    <source>
        <strain evidence="2 3">G1-22</strain>
    </source>
</reference>
<dbReference type="InterPro" id="IPR022742">
    <property type="entry name" value="Hydrolase_4"/>
</dbReference>
<name>A0ABT5FGA3_9GAMM</name>
<evidence type="ECO:0000313" key="2">
    <source>
        <dbReference type="EMBL" id="MDC2889978.1"/>
    </source>
</evidence>
<dbReference type="SUPFAM" id="SSF53474">
    <property type="entry name" value="alpha/beta-Hydrolases"/>
    <property type="match status" value="1"/>
</dbReference>
<sequence length="293" mass="33823">MIQTSRTLDLKTHQLHLRHIYQRDDGQPILMLHGTIENGRIFYNDKDKGLACYLASQGFNVFVLDYRGRGKSRPQIKHNFNHGYHECIVEDIPAAIEYVFKLTGRKMHVICHSWGGILFHSSYTRFEKLQNKVVSAICFGTKRQVLVWNLERLLKVSLFWHRFAPWMAKKSGYLDAVKLGIGAESETYLAVKQSSDWVKPSKWVDSVDGFDYGESAKTTNWPPTWHLTGSKDRVLGHSDDVNLFINESNQNAKFSELSKVNGNMLDYDHINILTDKNAVNDHFPLIKNWLSEH</sequence>
<comment type="caution">
    <text evidence="2">The sequence shown here is derived from an EMBL/GenBank/DDBJ whole genome shotgun (WGS) entry which is preliminary data.</text>
</comment>
<feature type="domain" description="Serine aminopeptidase S33" evidence="1">
    <location>
        <begin position="29"/>
        <end position="242"/>
    </location>
</feature>
<dbReference type="RefSeq" id="WP_272181288.1">
    <property type="nucleotide sequence ID" value="NZ_JAQOMS010000002.1"/>
</dbReference>
<dbReference type="PANTHER" id="PTHR11005">
    <property type="entry name" value="LYSOSOMAL ACID LIPASE-RELATED"/>
    <property type="match status" value="1"/>
</dbReference>
<accession>A0ABT5FGA3</accession>